<dbReference type="SUPFAM" id="SSF56281">
    <property type="entry name" value="Metallo-hydrolase/oxidoreductase"/>
    <property type="match status" value="1"/>
</dbReference>
<evidence type="ECO:0000259" key="1">
    <source>
        <dbReference type="SMART" id="SM00849"/>
    </source>
</evidence>
<reference evidence="2" key="1">
    <citation type="submission" date="2015-10" db="EMBL/GenBank/DDBJ databases">
        <authorList>
            <person name="Gilbert D.G."/>
        </authorList>
    </citation>
    <scope>NUCLEOTIDE SEQUENCE</scope>
    <source>
        <strain evidence="2">A757</strain>
    </source>
</reference>
<dbReference type="PANTHER" id="PTHR42951:SF17">
    <property type="entry name" value="METALLO-BETA-LACTAMASE DOMAIN-CONTAINING PROTEIN"/>
    <property type="match status" value="1"/>
</dbReference>
<dbReference type="InterPro" id="IPR036866">
    <property type="entry name" value="RibonucZ/Hydroxyglut_hydro"/>
</dbReference>
<evidence type="ECO:0000313" key="2">
    <source>
        <dbReference type="EMBL" id="AMP19720.1"/>
    </source>
</evidence>
<name>A0A142BLZ9_PSEO7</name>
<keyword evidence="2" id="KW-0378">Hydrolase</keyword>
<dbReference type="EMBL" id="KT879197">
    <property type="protein sequence ID" value="AMP19720.1"/>
    <property type="molecule type" value="Genomic_DNA"/>
</dbReference>
<organism evidence="2">
    <name type="scientific">Pseudoalteromonas piscicida</name>
    <dbReference type="NCBI Taxonomy" id="43662"/>
    <lineage>
        <taxon>Bacteria</taxon>
        <taxon>Pseudomonadati</taxon>
        <taxon>Pseudomonadota</taxon>
        <taxon>Gammaproteobacteria</taxon>
        <taxon>Alteromonadales</taxon>
        <taxon>Pseudoalteromonadaceae</taxon>
        <taxon>Pseudoalteromonas</taxon>
    </lineage>
</organism>
<dbReference type="SMART" id="SM00849">
    <property type="entry name" value="Lactamase_B"/>
    <property type="match status" value="1"/>
</dbReference>
<dbReference type="InterPro" id="IPR050855">
    <property type="entry name" value="NDM-1-like"/>
</dbReference>
<sequence length="308" mass="33720">MTWSQKMGMQQDGLHLLGTIDIPMFLIKHDAGWALVDASVEPLAPRILQQLEAICGDLTTITHWFITHSHYDHIGTLALLYPWLPAVKVYASAATSNTLKNPKAHAVTAKLTSSLYNILPEAEHAPAAMEAKKVDFADIPIISLADGDKVTLSAGHQVVAVATPGHAKCLLSFYEPKFKRLYVSDTLGEMVSPTQWEPLVFQDYQAYQDSLRKLQALDVNCLVLGHHGVLYGEPANVAAASALQGLTQFKSRAARLLSENEGDLNATAQVVSDITRQSTEKFITKKLHYNGTLLMMQLMGFAGQPELS</sequence>
<dbReference type="InterPro" id="IPR001279">
    <property type="entry name" value="Metallo-B-lactamas"/>
</dbReference>
<dbReference type="Pfam" id="PF00753">
    <property type="entry name" value="Lactamase_B"/>
    <property type="match status" value="1"/>
</dbReference>
<reference evidence="2" key="2">
    <citation type="journal article" date="2016" name="Front. Microbiol.">
        <title>A Bacterial Quorum-Sensing Precursor Induces Mortality in the Marine Coccolithophore, Emiliania huxleyi.</title>
        <authorList>
            <person name="Harvey E.L."/>
            <person name="Deering R.W."/>
            <person name="Rowley D.C."/>
            <person name="El Gamal A."/>
            <person name="Schorn M."/>
            <person name="Moore B.S."/>
            <person name="Johnson M.D."/>
            <person name="Mincer T.J."/>
            <person name="Whalen K.E."/>
        </authorList>
    </citation>
    <scope>NUCLEOTIDE SEQUENCE</scope>
    <source>
        <strain evidence="2">A757</strain>
    </source>
</reference>
<protein>
    <submittedName>
        <fullName evidence="2">Zn-dependent hydrolase</fullName>
    </submittedName>
</protein>
<proteinExistence type="predicted"/>
<dbReference type="AlphaFoldDB" id="A0A142BLZ9"/>
<feature type="domain" description="Metallo-beta-lactamase" evidence="1">
    <location>
        <begin position="21"/>
        <end position="226"/>
    </location>
</feature>
<dbReference type="GO" id="GO:0016787">
    <property type="term" value="F:hydrolase activity"/>
    <property type="evidence" value="ECO:0007669"/>
    <property type="project" value="UniProtKB-KW"/>
</dbReference>
<accession>A0A142BLZ9</accession>
<dbReference type="Gene3D" id="3.60.15.10">
    <property type="entry name" value="Ribonuclease Z/Hydroxyacylglutathione hydrolase-like"/>
    <property type="match status" value="1"/>
</dbReference>
<dbReference type="PANTHER" id="PTHR42951">
    <property type="entry name" value="METALLO-BETA-LACTAMASE DOMAIN-CONTAINING"/>
    <property type="match status" value="1"/>
</dbReference>